<reference evidence="1" key="1">
    <citation type="submission" date="2025-08" db="UniProtKB">
        <authorList>
            <consortium name="Ensembl"/>
        </authorList>
    </citation>
    <scope>IDENTIFICATION</scope>
</reference>
<protein>
    <submittedName>
        <fullName evidence="1">Uncharacterized protein</fullName>
    </submittedName>
</protein>
<dbReference type="Proteomes" id="UP000694562">
    <property type="component" value="Unplaced"/>
</dbReference>
<proteinExistence type="predicted"/>
<dbReference type="Ensembl" id="ENSFTIT00000009306.1">
    <property type="protein sequence ID" value="ENSFTIP00000008913.1"/>
    <property type="gene ID" value="ENSFTIG00000006007.1"/>
</dbReference>
<organism evidence="1 2">
    <name type="scientific">Falco tinnunculus</name>
    <name type="common">Common kestrel</name>
    <dbReference type="NCBI Taxonomy" id="100819"/>
    <lineage>
        <taxon>Eukaryota</taxon>
        <taxon>Metazoa</taxon>
        <taxon>Chordata</taxon>
        <taxon>Craniata</taxon>
        <taxon>Vertebrata</taxon>
        <taxon>Euteleostomi</taxon>
        <taxon>Archelosauria</taxon>
        <taxon>Archosauria</taxon>
        <taxon>Dinosauria</taxon>
        <taxon>Saurischia</taxon>
        <taxon>Theropoda</taxon>
        <taxon>Coelurosauria</taxon>
        <taxon>Aves</taxon>
        <taxon>Neognathae</taxon>
        <taxon>Neoaves</taxon>
        <taxon>Telluraves</taxon>
        <taxon>Australaves</taxon>
        <taxon>Falconiformes</taxon>
        <taxon>Falconidae</taxon>
        <taxon>Falco</taxon>
    </lineage>
</organism>
<reference evidence="1" key="2">
    <citation type="submission" date="2025-09" db="UniProtKB">
        <authorList>
            <consortium name="Ensembl"/>
        </authorList>
    </citation>
    <scope>IDENTIFICATION</scope>
</reference>
<dbReference type="AlphaFoldDB" id="A0A8C4U797"/>
<evidence type="ECO:0000313" key="2">
    <source>
        <dbReference type="Proteomes" id="UP000694562"/>
    </source>
</evidence>
<accession>A0A8C4U797</accession>
<name>A0A8C4U797_FALTI</name>
<keyword evidence="2" id="KW-1185">Reference proteome</keyword>
<evidence type="ECO:0000313" key="1">
    <source>
        <dbReference type="Ensembl" id="ENSFTIP00000008913.1"/>
    </source>
</evidence>
<sequence length="125" mass="13733">MWVFHLFLIPLDDRKVASVKDVSINAVCVIKLCKFVIFTLILRWRLSSGSKGYQLLEETKMLGDCSFTSQTACPQAFATGQNLPTGSSTPKGTCSLPGLRLVGYARGFYWCLRAVARMPVGGAPR</sequence>